<gene>
    <name evidence="1" type="ORF">P0406F06.9</name>
    <name evidence="2" type="ORF">P0567H04.43</name>
</gene>
<accession>Q6ZF31</accession>
<evidence type="ECO:0000313" key="3">
    <source>
        <dbReference type="Proteomes" id="UP000000763"/>
    </source>
</evidence>
<protein>
    <submittedName>
        <fullName evidence="1">Uncharacterized protein</fullName>
    </submittedName>
</protein>
<evidence type="ECO:0000313" key="1">
    <source>
        <dbReference type="EMBL" id="BAC83376.1"/>
    </source>
</evidence>
<reference evidence="3" key="4">
    <citation type="journal article" date="2008" name="Nucleic Acids Res.">
        <title>The rice annotation project database (RAP-DB): 2008 update.</title>
        <authorList>
            <consortium name="The rice annotation project (RAP)"/>
        </authorList>
    </citation>
    <scope>GENOME REANNOTATION</scope>
    <source>
        <strain evidence="3">cv. Nipponbare</strain>
    </source>
</reference>
<organism evidence="1 3">
    <name type="scientific">Oryza sativa subsp. japonica</name>
    <name type="common">Rice</name>
    <dbReference type="NCBI Taxonomy" id="39947"/>
    <lineage>
        <taxon>Eukaryota</taxon>
        <taxon>Viridiplantae</taxon>
        <taxon>Streptophyta</taxon>
        <taxon>Embryophyta</taxon>
        <taxon>Tracheophyta</taxon>
        <taxon>Spermatophyta</taxon>
        <taxon>Magnoliopsida</taxon>
        <taxon>Liliopsida</taxon>
        <taxon>Poales</taxon>
        <taxon>Poaceae</taxon>
        <taxon>BOP clade</taxon>
        <taxon>Oryzoideae</taxon>
        <taxon>Oryzeae</taxon>
        <taxon>Oryzinae</taxon>
        <taxon>Oryza</taxon>
        <taxon>Oryza sativa</taxon>
    </lineage>
</organism>
<proteinExistence type="predicted"/>
<dbReference type="Proteomes" id="UP000000763">
    <property type="component" value="Chromosome 7"/>
</dbReference>
<name>Q6ZF31_ORYSJ</name>
<reference evidence="3" key="3">
    <citation type="journal article" date="2005" name="Nature">
        <title>The map-based sequence of the rice genome.</title>
        <authorList>
            <consortium name="International rice genome sequencing project (IRGSP)"/>
            <person name="Matsumoto T."/>
            <person name="Wu J."/>
            <person name="Kanamori H."/>
            <person name="Katayose Y."/>
            <person name="Fujisawa M."/>
            <person name="Namiki N."/>
            <person name="Mizuno H."/>
            <person name="Yamamoto K."/>
            <person name="Antonio B.A."/>
            <person name="Baba T."/>
            <person name="Sakata K."/>
            <person name="Nagamura Y."/>
            <person name="Aoki H."/>
            <person name="Arikawa K."/>
            <person name="Arita K."/>
            <person name="Bito T."/>
            <person name="Chiden Y."/>
            <person name="Fujitsuka N."/>
            <person name="Fukunaka R."/>
            <person name="Hamada M."/>
            <person name="Harada C."/>
            <person name="Hayashi A."/>
            <person name="Hijishita S."/>
            <person name="Honda M."/>
            <person name="Hosokawa S."/>
            <person name="Ichikawa Y."/>
            <person name="Idonuma A."/>
            <person name="Iijima M."/>
            <person name="Ikeda M."/>
            <person name="Ikeno M."/>
            <person name="Ito K."/>
            <person name="Ito S."/>
            <person name="Ito T."/>
            <person name="Ito Y."/>
            <person name="Ito Y."/>
            <person name="Iwabuchi A."/>
            <person name="Kamiya K."/>
            <person name="Karasawa W."/>
            <person name="Kurita K."/>
            <person name="Katagiri S."/>
            <person name="Kikuta A."/>
            <person name="Kobayashi H."/>
            <person name="Kobayashi N."/>
            <person name="Machita K."/>
            <person name="Maehara T."/>
            <person name="Masukawa M."/>
            <person name="Mizubayashi T."/>
            <person name="Mukai Y."/>
            <person name="Nagasaki H."/>
            <person name="Nagata Y."/>
            <person name="Naito S."/>
            <person name="Nakashima M."/>
            <person name="Nakama Y."/>
            <person name="Nakamichi Y."/>
            <person name="Nakamura M."/>
            <person name="Meguro A."/>
            <person name="Negishi M."/>
            <person name="Ohta I."/>
            <person name="Ohta T."/>
            <person name="Okamoto M."/>
            <person name="Ono N."/>
            <person name="Saji S."/>
            <person name="Sakaguchi M."/>
            <person name="Sakai K."/>
            <person name="Shibata M."/>
            <person name="Shimokawa T."/>
            <person name="Song J."/>
            <person name="Takazaki Y."/>
            <person name="Terasawa K."/>
            <person name="Tsugane M."/>
            <person name="Tsuji K."/>
            <person name="Ueda S."/>
            <person name="Waki K."/>
            <person name="Yamagata H."/>
            <person name="Yamamoto M."/>
            <person name="Yamamoto S."/>
            <person name="Yamane H."/>
            <person name="Yoshiki S."/>
            <person name="Yoshihara R."/>
            <person name="Yukawa K."/>
            <person name="Zhong H."/>
            <person name="Yano M."/>
            <person name="Yuan Q."/>
            <person name="Ouyang S."/>
            <person name="Liu J."/>
            <person name="Jones K.M."/>
            <person name="Gansberger K."/>
            <person name="Moffat K."/>
            <person name="Hill J."/>
            <person name="Bera J."/>
            <person name="Fadrosh D."/>
            <person name="Jin S."/>
            <person name="Johri S."/>
            <person name="Kim M."/>
            <person name="Overton L."/>
            <person name="Reardon M."/>
            <person name="Tsitrin T."/>
            <person name="Vuong H."/>
            <person name="Weaver B."/>
            <person name="Ciecko A."/>
            <person name="Tallon L."/>
            <person name="Jackson J."/>
            <person name="Pai G."/>
            <person name="Aken S.V."/>
            <person name="Utterback T."/>
            <person name="Reidmuller S."/>
            <person name="Feldblyum T."/>
            <person name="Hsiao J."/>
            <person name="Zismann V."/>
            <person name="Iobst S."/>
            <person name="de Vazeille A.R."/>
            <person name="Buell C.R."/>
            <person name="Ying K."/>
            <person name="Li Y."/>
            <person name="Lu T."/>
            <person name="Huang Y."/>
            <person name="Zhao Q."/>
            <person name="Feng Q."/>
            <person name="Zhang L."/>
            <person name="Zhu J."/>
            <person name="Weng Q."/>
            <person name="Mu J."/>
            <person name="Lu Y."/>
            <person name="Fan D."/>
            <person name="Liu Y."/>
            <person name="Guan J."/>
            <person name="Zhang Y."/>
            <person name="Yu S."/>
            <person name="Liu X."/>
            <person name="Zhang Y."/>
            <person name="Hong G."/>
            <person name="Han B."/>
            <person name="Choisne N."/>
            <person name="Demange N."/>
            <person name="Orjeda G."/>
            <person name="Samain S."/>
            <person name="Cattolico L."/>
            <person name="Pelletier E."/>
            <person name="Couloux A."/>
            <person name="Segurens B."/>
            <person name="Wincker P."/>
            <person name="D'Hont A."/>
            <person name="Scarpelli C."/>
            <person name="Weissenbach J."/>
            <person name="Salanoubat M."/>
            <person name="Quetier F."/>
            <person name="Yu Y."/>
            <person name="Kim H.R."/>
            <person name="Rambo T."/>
            <person name="Currie J."/>
            <person name="Collura K."/>
            <person name="Luo M."/>
            <person name="Yang T."/>
            <person name="Ammiraju J.S.S."/>
            <person name="Engler F."/>
            <person name="Soderlund C."/>
            <person name="Wing R.A."/>
            <person name="Palmer L.E."/>
            <person name="de la Bastide M."/>
            <person name="Spiegel L."/>
            <person name="Nascimento L."/>
            <person name="Zutavern T."/>
            <person name="O'Shaughnessy A."/>
            <person name="Dike S."/>
            <person name="Dedhia N."/>
            <person name="Preston R."/>
            <person name="Balija V."/>
            <person name="McCombie W.R."/>
            <person name="Chow T."/>
            <person name="Chen H."/>
            <person name="Chung M."/>
            <person name="Chen C."/>
            <person name="Shaw J."/>
            <person name="Wu H."/>
            <person name="Hsiao K."/>
            <person name="Chao Y."/>
            <person name="Chu M."/>
            <person name="Cheng C."/>
            <person name="Hour A."/>
            <person name="Lee P."/>
            <person name="Lin S."/>
            <person name="Lin Y."/>
            <person name="Liou J."/>
            <person name="Liu S."/>
            <person name="Hsing Y."/>
            <person name="Raghuvanshi S."/>
            <person name="Mohanty A."/>
            <person name="Bharti A.K."/>
            <person name="Gaur A."/>
            <person name="Gupta V."/>
            <person name="Kumar D."/>
            <person name="Ravi V."/>
            <person name="Vij S."/>
            <person name="Kapur A."/>
            <person name="Khurana P."/>
            <person name="Khurana P."/>
            <person name="Khurana J.P."/>
            <person name="Tyagi A.K."/>
            <person name="Gaikwad K."/>
            <person name="Singh A."/>
            <person name="Dalal V."/>
            <person name="Srivastava S."/>
            <person name="Dixit A."/>
            <person name="Pal A.K."/>
            <person name="Ghazi I.A."/>
            <person name="Yadav M."/>
            <person name="Pandit A."/>
            <person name="Bhargava A."/>
            <person name="Sureshbabu K."/>
            <person name="Batra K."/>
            <person name="Sharma T.R."/>
            <person name="Mohapatra T."/>
            <person name="Singh N.K."/>
            <person name="Messing J."/>
            <person name="Nelson A.B."/>
            <person name="Fuks G."/>
            <person name="Kavchok S."/>
            <person name="Keizer G."/>
            <person name="Linton E."/>
            <person name="Llaca V."/>
            <person name="Song R."/>
            <person name="Tanyolac B."/>
            <person name="Young S."/>
            <person name="Ho-Il K."/>
            <person name="Hahn J.H."/>
            <person name="Sangsakoo G."/>
            <person name="Vanavichit A."/>
            <person name="de Mattos Luiz.A.T."/>
            <person name="Zimmer P.D."/>
            <person name="Malone G."/>
            <person name="Dellagostin O."/>
            <person name="de Oliveira A.C."/>
            <person name="Bevan M."/>
            <person name="Bancroft I."/>
            <person name="Minx P."/>
            <person name="Cordum H."/>
            <person name="Wilson R."/>
            <person name="Cheng Z."/>
            <person name="Jin W."/>
            <person name="Jiang J."/>
            <person name="Leong S.A."/>
            <person name="Iwama H."/>
            <person name="Gojobori T."/>
            <person name="Itoh T."/>
            <person name="Niimura Y."/>
            <person name="Fujii Y."/>
            <person name="Habara T."/>
            <person name="Sakai H."/>
            <person name="Sato Y."/>
            <person name="Wilson G."/>
            <person name="Kumar K."/>
            <person name="McCouch S."/>
            <person name="Juretic N."/>
            <person name="Hoen D."/>
            <person name="Wright S."/>
            <person name="Bruskiewich R."/>
            <person name="Bureau T."/>
            <person name="Miyao A."/>
            <person name="Hirochika H."/>
            <person name="Nishikawa T."/>
            <person name="Kadowaki K."/>
            <person name="Sugiura M."/>
            <person name="Burr B."/>
            <person name="Sasaki T."/>
        </authorList>
    </citation>
    <scope>NUCLEOTIDE SEQUENCE [LARGE SCALE GENOMIC DNA]</scope>
    <source>
        <strain evidence="3">cv. Nipponbare</strain>
    </source>
</reference>
<reference evidence="1" key="1">
    <citation type="submission" date="2001-10" db="EMBL/GenBank/DDBJ databases">
        <title>Oryza sativa nipponbare(GA3) genomic DNA, chromosome 7, PAC clone:P0406F06.</title>
        <authorList>
            <person name="Sasaki T."/>
            <person name="Matsumoto T."/>
            <person name="Yamamoto K."/>
        </authorList>
    </citation>
    <scope>NUCLEOTIDE SEQUENCE</scope>
</reference>
<reference evidence="2" key="2">
    <citation type="submission" date="2002-05" db="EMBL/GenBank/DDBJ databases">
        <title>Oryza sativa nipponbare(GA3) genomic DNA, chromosome 7, PAC clone:P0567H04.</title>
        <authorList>
            <person name="Sasaki T."/>
            <person name="Matsumoto T."/>
            <person name="Katayose Y."/>
        </authorList>
    </citation>
    <scope>NUCLEOTIDE SEQUENCE</scope>
</reference>
<dbReference type="AlphaFoldDB" id="Q6ZF31"/>
<dbReference type="EMBL" id="AP005195">
    <property type="protein sequence ID" value="BAD31159.1"/>
    <property type="molecule type" value="Genomic_DNA"/>
</dbReference>
<dbReference type="EMBL" id="AP004270">
    <property type="protein sequence ID" value="BAC83376.1"/>
    <property type="molecule type" value="Genomic_DNA"/>
</dbReference>
<sequence>MTMLGSGRVMTFLSPSLVTKHVRHPASIFAGGQDGSHTYFNSNAPKCHINATWNEDQAEVMRTYGLNLRTVLG</sequence>
<evidence type="ECO:0000313" key="2">
    <source>
        <dbReference type="EMBL" id="BAD31159.1"/>
    </source>
</evidence>